<reference evidence="3" key="1">
    <citation type="submission" date="2018-05" db="EMBL/GenBank/DDBJ databases">
        <title>Draft genome of Mucuna pruriens seed.</title>
        <authorList>
            <person name="Nnadi N.E."/>
            <person name="Vos R."/>
            <person name="Hasami M.H."/>
            <person name="Devisetty U.K."/>
            <person name="Aguiy J.C."/>
        </authorList>
    </citation>
    <scope>NUCLEOTIDE SEQUENCE [LARGE SCALE GENOMIC DNA]</scope>
    <source>
        <strain evidence="3">JCA_2017</strain>
    </source>
</reference>
<evidence type="ECO:0000256" key="1">
    <source>
        <dbReference type="SAM" id="MobiDB-lite"/>
    </source>
</evidence>
<comment type="caution">
    <text evidence="3">The sequence shown here is derived from an EMBL/GenBank/DDBJ whole genome shotgun (WGS) entry which is preliminary data.</text>
</comment>
<sequence length="310" mass="34030">MTRSTISPSRISLSLSVSLLCFSFACANLLNEIEHCELDCSSTTVDGLNVVGNCEPKCSKGLTIPRQIEKEGQDAIKKYLDSLISNSLLASDSTQTGQNREAHPDTYAVQPNTQIKHEDKENVDADKSADEVPKESGEELKLTIPSHIEKEGQEAIKKYLDNLFSNALLGIDSTETGQNQEAQPDSYSIELDSKEQINHEGERKVDADKSSYKVAKKPGEEQLLDGDIAVNVDLEIVGDGEYVLNIKKTNPSSTNEDKVERAKHMAQNGAMLVLYGEMLHDMGEKLIAQSQASLCSVFKMPTPPKLKSDQ</sequence>
<protein>
    <submittedName>
        <fullName evidence="3">Uncharacterized protein</fullName>
    </submittedName>
</protein>
<feature type="compositionally biased region" description="Basic and acidic residues" evidence="1">
    <location>
        <begin position="115"/>
        <end position="139"/>
    </location>
</feature>
<dbReference type="OrthoDB" id="1406964at2759"/>
<name>A0A371EDP6_MUCPR</name>
<dbReference type="AlphaFoldDB" id="A0A371EDP6"/>
<dbReference type="PROSITE" id="PS51257">
    <property type="entry name" value="PROKAR_LIPOPROTEIN"/>
    <property type="match status" value="1"/>
</dbReference>
<keyword evidence="4" id="KW-1185">Reference proteome</keyword>
<feature type="region of interest" description="Disordered" evidence="1">
    <location>
        <begin position="114"/>
        <end position="139"/>
    </location>
</feature>
<feature type="chain" id="PRO_5016811170" evidence="2">
    <location>
        <begin position="28"/>
        <end position="310"/>
    </location>
</feature>
<keyword evidence="2" id="KW-0732">Signal</keyword>
<dbReference type="Proteomes" id="UP000257109">
    <property type="component" value="Unassembled WGS sequence"/>
</dbReference>
<evidence type="ECO:0000313" key="3">
    <source>
        <dbReference type="EMBL" id="RDX64155.1"/>
    </source>
</evidence>
<proteinExistence type="predicted"/>
<evidence type="ECO:0000256" key="2">
    <source>
        <dbReference type="SAM" id="SignalP"/>
    </source>
</evidence>
<gene>
    <name evidence="3" type="ORF">CR513_57319</name>
</gene>
<evidence type="ECO:0000313" key="4">
    <source>
        <dbReference type="Proteomes" id="UP000257109"/>
    </source>
</evidence>
<feature type="signal peptide" evidence="2">
    <location>
        <begin position="1"/>
        <end position="27"/>
    </location>
</feature>
<dbReference type="EMBL" id="QJKJ01014521">
    <property type="protein sequence ID" value="RDX64155.1"/>
    <property type="molecule type" value="Genomic_DNA"/>
</dbReference>
<accession>A0A371EDP6</accession>
<feature type="non-terminal residue" evidence="3">
    <location>
        <position position="1"/>
    </location>
</feature>
<organism evidence="3 4">
    <name type="scientific">Mucuna pruriens</name>
    <name type="common">Velvet bean</name>
    <name type="synonym">Dolichos pruriens</name>
    <dbReference type="NCBI Taxonomy" id="157652"/>
    <lineage>
        <taxon>Eukaryota</taxon>
        <taxon>Viridiplantae</taxon>
        <taxon>Streptophyta</taxon>
        <taxon>Embryophyta</taxon>
        <taxon>Tracheophyta</taxon>
        <taxon>Spermatophyta</taxon>
        <taxon>Magnoliopsida</taxon>
        <taxon>eudicotyledons</taxon>
        <taxon>Gunneridae</taxon>
        <taxon>Pentapetalae</taxon>
        <taxon>rosids</taxon>
        <taxon>fabids</taxon>
        <taxon>Fabales</taxon>
        <taxon>Fabaceae</taxon>
        <taxon>Papilionoideae</taxon>
        <taxon>50 kb inversion clade</taxon>
        <taxon>NPAAA clade</taxon>
        <taxon>indigoferoid/millettioid clade</taxon>
        <taxon>Phaseoleae</taxon>
        <taxon>Mucuna</taxon>
    </lineage>
</organism>